<protein>
    <submittedName>
        <fullName evidence="9">Precorrin-2 C(20)-methyltransferase</fullName>
        <ecNumber evidence="9">2.1.1.130</ecNumber>
    </submittedName>
</protein>
<evidence type="ECO:0000256" key="6">
    <source>
        <dbReference type="ARBA" id="ARBA00022691"/>
    </source>
</evidence>
<dbReference type="InterPro" id="IPR014776">
    <property type="entry name" value="4pyrrole_Mease_sub2"/>
</dbReference>
<dbReference type="EC" id="2.1.1.130" evidence="9"/>
<dbReference type="CDD" id="cd11645">
    <property type="entry name" value="Precorrin_2_C20_MT"/>
    <property type="match status" value="1"/>
</dbReference>
<evidence type="ECO:0000313" key="9">
    <source>
        <dbReference type="EMBL" id="WPJ94630.1"/>
    </source>
</evidence>
<feature type="domain" description="Tetrapyrrole methylase" evidence="8">
    <location>
        <begin position="10"/>
        <end position="223"/>
    </location>
</feature>
<dbReference type="InterPro" id="IPR006364">
    <property type="entry name" value="CobI/CbiL/CobIJ_dom"/>
</dbReference>
<accession>A0ABZ0RHY9</accession>
<dbReference type="Pfam" id="PF00590">
    <property type="entry name" value="TP_methylase"/>
    <property type="match status" value="1"/>
</dbReference>
<name>A0ABZ0RHY9_9BACT</name>
<dbReference type="Gene3D" id="3.40.1010.10">
    <property type="entry name" value="Cobalt-precorrin-4 Transmethylase, Domain 1"/>
    <property type="match status" value="1"/>
</dbReference>
<evidence type="ECO:0000256" key="7">
    <source>
        <dbReference type="PIRNR" id="PIRNR036427"/>
    </source>
</evidence>
<dbReference type="InterPro" id="IPR000878">
    <property type="entry name" value="4pyrrol_Mease"/>
</dbReference>
<evidence type="ECO:0000313" key="10">
    <source>
        <dbReference type="Proteomes" id="UP001324993"/>
    </source>
</evidence>
<evidence type="ECO:0000256" key="2">
    <source>
        <dbReference type="ARBA" id="ARBA00005879"/>
    </source>
</evidence>
<gene>
    <name evidence="9" type="primary">cobI</name>
    <name evidence="9" type="ORF">SH580_14435</name>
</gene>
<keyword evidence="10" id="KW-1185">Reference proteome</keyword>
<dbReference type="GO" id="GO:0032259">
    <property type="term" value="P:methylation"/>
    <property type="evidence" value="ECO:0007669"/>
    <property type="project" value="UniProtKB-KW"/>
</dbReference>
<comment type="pathway">
    <text evidence="1">Cofactor biosynthesis; adenosylcobalamin biosynthesis.</text>
</comment>
<comment type="similarity">
    <text evidence="2 7">Belongs to the precorrin methyltransferase family.</text>
</comment>
<evidence type="ECO:0000256" key="5">
    <source>
        <dbReference type="ARBA" id="ARBA00022679"/>
    </source>
</evidence>
<dbReference type="GO" id="GO:0030788">
    <property type="term" value="F:precorrin-2 C20-methyltransferase activity"/>
    <property type="evidence" value="ECO:0007669"/>
    <property type="project" value="UniProtKB-EC"/>
</dbReference>
<organism evidence="9 10">
    <name type="scientific">Coraliomargarita algicola</name>
    <dbReference type="NCBI Taxonomy" id="3092156"/>
    <lineage>
        <taxon>Bacteria</taxon>
        <taxon>Pseudomonadati</taxon>
        <taxon>Verrucomicrobiota</taxon>
        <taxon>Opitutia</taxon>
        <taxon>Puniceicoccales</taxon>
        <taxon>Coraliomargaritaceae</taxon>
        <taxon>Coraliomargarita</taxon>
    </lineage>
</organism>
<dbReference type="SUPFAM" id="SSF53790">
    <property type="entry name" value="Tetrapyrrole methylase"/>
    <property type="match status" value="1"/>
</dbReference>
<dbReference type="InterPro" id="IPR012382">
    <property type="entry name" value="CobI/CbiL"/>
</dbReference>
<dbReference type="PANTHER" id="PTHR43467:SF2">
    <property type="entry name" value="COBALT-PRECORRIN-2 C(20)-METHYLTRANSFERASE"/>
    <property type="match status" value="1"/>
</dbReference>
<proteinExistence type="inferred from homology"/>
<dbReference type="PIRSF" id="PIRSF036427">
    <property type="entry name" value="Precrrn-2_mtase"/>
    <property type="match status" value="1"/>
</dbReference>
<dbReference type="EMBL" id="CP138858">
    <property type="protein sequence ID" value="WPJ94630.1"/>
    <property type="molecule type" value="Genomic_DNA"/>
</dbReference>
<keyword evidence="4 9" id="KW-0489">Methyltransferase</keyword>
<dbReference type="Gene3D" id="3.30.950.10">
    <property type="entry name" value="Methyltransferase, Cobalt-precorrin-4 Transmethylase, Domain 2"/>
    <property type="match status" value="1"/>
</dbReference>
<dbReference type="PANTHER" id="PTHR43467">
    <property type="entry name" value="COBALT-PRECORRIN-2 C(20)-METHYLTRANSFERASE"/>
    <property type="match status" value="1"/>
</dbReference>
<dbReference type="Proteomes" id="UP001324993">
    <property type="component" value="Chromosome"/>
</dbReference>
<dbReference type="InterPro" id="IPR035996">
    <property type="entry name" value="4pyrrol_Methylase_sf"/>
</dbReference>
<reference evidence="9 10" key="1">
    <citation type="submission" date="2023-11" db="EMBL/GenBank/DDBJ databases">
        <title>Coraliomargarita sp. nov., isolated from marine algae.</title>
        <authorList>
            <person name="Lee J.K."/>
            <person name="Baek J.H."/>
            <person name="Kim J.M."/>
            <person name="Choi D.G."/>
            <person name="Jeon C.O."/>
        </authorList>
    </citation>
    <scope>NUCLEOTIDE SEQUENCE [LARGE SCALE GENOMIC DNA]</scope>
    <source>
        <strain evidence="9 10">J2-16</strain>
    </source>
</reference>
<keyword evidence="3" id="KW-0169">Cobalamin biosynthesis</keyword>
<sequence>MSETMTATGMLTGVGIGPGAVRYLTLEAVEALRAADVIIDVAGPRTKESVSERVIDELGGCAGERVHFVTPMSKDLAGRSEMWQQRAREVLDWIRAGKRLVYVTLGDPLIYSTFGYLRRELLQLDPQVKIQVVPGITSFQAAAARTGEPLLENEEVLSIIPATASAAQQEAVLRGTDTAVFLKASRKKAALFERVNGALDAQSFLYASRLESPDELVATDPIQAAAMPDTYLSLFISRRQNHDL</sequence>
<evidence type="ECO:0000256" key="1">
    <source>
        <dbReference type="ARBA" id="ARBA00004953"/>
    </source>
</evidence>
<evidence type="ECO:0000256" key="3">
    <source>
        <dbReference type="ARBA" id="ARBA00022573"/>
    </source>
</evidence>
<evidence type="ECO:0000259" key="8">
    <source>
        <dbReference type="Pfam" id="PF00590"/>
    </source>
</evidence>
<dbReference type="InterPro" id="IPR014777">
    <property type="entry name" value="4pyrrole_Mease_sub1"/>
</dbReference>
<keyword evidence="6" id="KW-0949">S-adenosyl-L-methionine</keyword>
<dbReference type="RefSeq" id="WP_319831546.1">
    <property type="nucleotide sequence ID" value="NZ_CP138858.1"/>
</dbReference>
<dbReference type="NCBIfam" id="TIGR01467">
    <property type="entry name" value="cobI_cbiL"/>
    <property type="match status" value="1"/>
</dbReference>
<keyword evidence="5 9" id="KW-0808">Transferase</keyword>
<evidence type="ECO:0000256" key="4">
    <source>
        <dbReference type="ARBA" id="ARBA00022603"/>
    </source>
</evidence>